<evidence type="ECO:0000313" key="1">
    <source>
        <dbReference type="EMBL" id="OWM65155.1"/>
    </source>
</evidence>
<protein>
    <submittedName>
        <fullName evidence="1">Uncharacterized protein</fullName>
    </submittedName>
</protein>
<proteinExistence type="predicted"/>
<organism evidence="1 2">
    <name type="scientific">Punica granatum</name>
    <name type="common">Pomegranate</name>
    <dbReference type="NCBI Taxonomy" id="22663"/>
    <lineage>
        <taxon>Eukaryota</taxon>
        <taxon>Viridiplantae</taxon>
        <taxon>Streptophyta</taxon>
        <taxon>Embryophyta</taxon>
        <taxon>Tracheophyta</taxon>
        <taxon>Spermatophyta</taxon>
        <taxon>Magnoliopsida</taxon>
        <taxon>eudicotyledons</taxon>
        <taxon>Gunneridae</taxon>
        <taxon>Pentapetalae</taxon>
        <taxon>rosids</taxon>
        <taxon>malvids</taxon>
        <taxon>Myrtales</taxon>
        <taxon>Lythraceae</taxon>
        <taxon>Punica</taxon>
    </lineage>
</organism>
<accession>A0A218VXF1</accession>
<name>A0A218VXF1_PUNGR</name>
<comment type="caution">
    <text evidence="1">The sequence shown here is derived from an EMBL/GenBank/DDBJ whole genome shotgun (WGS) entry which is preliminary data.</text>
</comment>
<sequence length="83" mass="9303">MAKGLEVENLKLKHLAEDIPLLPKDKVAWALHKSGSYSISCSWQYFRSQKVAWGKAIWIIIGHIPKVSFICSSATLNMSSTKD</sequence>
<dbReference type="EMBL" id="MTKT01005615">
    <property type="protein sequence ID" value="OWM65155.1"/>
    <property type="molecule type" value="Genomic_DNA"/>
</dbReference>
<evidence type="ECO:0000313" key="2">
    <source>
        <dbReference type="Proteomes" id="UP000197138"/>
    </source>
</evidence>
<dbReference type="AlphaFoldDB" id="A0A218VXF1"/>
<reference evidence="2" key="1">
    <citation type="journal article" date="2017" name="Plant J.">
        <title>The pomegranate (Punica granatum L.) genome and the genomics of punicalagin biosynthesis.</title>
        <authorList>
            <person name="Qin G."/>
            <person name="Xu C."/>
            <person name="Ming R."/>
            <person name="Tang H."/>
            <person name="Guyot R."/>
            <person name="Kramer E.M."/>
            <person name="Hu Y."/>
            <person name="Yi X."/>
            <person name="Qi Y."/>
            <person name="Xu X."/>
            <person name="Gao Z."/>
            <person name="Pan H."/>
            <person name="Jian J."/>
            <person name="Tian Y."/>
            <person name="Yue Z."/>
            <person name="Xu Y."/>
        </authorList>
    </citation>
    <scope>NUCLEOTIDE SEQUENCE [LARGE SCALE GENOMIC DNA]</scope>
    <source>
        <strain evidence="2">cv. Dabenzi</strain>
    </source>
</reference>
<gene>
    <name evidence="1" type="ORF">CDL15_Pgr008742</name>
</gene>
<dbReference type="Proteomes" id="UP000197138">
    <property type="component" value="Unassembled WGS sequence"/>
</dbReference>